<name>A0A9J5Y0V9_SOLCO</name>
<organism evidence="1 2">
    <name type="scientific">Solanum commersonii</name>
    <name type="common">Commerson's wild potato</name>
    <name type="synonym">Commerson's nightshade</name>
    <dbReference type="NCBI Taxonomy" id="4109"/>
    <lineage>
        <taxon>Eukaryota</taxon>
        <taxon>Viridiplantae</taxon>
        <taxon>Streptophyta</taxon>
        <taxon>Embryophyta</taxon>
        <taxon>Tracheophyta</taxon>
        <taxon>Spermatophyta</taxon>
        <taxon>Magnoliopsida</taxon>
        <taxon>eudicotyledons</taxon>
        <taxon>Gunneridae</taxon>
        <taxon>Pentapetalae</taxon>
        <taxon>asterids</taxon>
        <taxon>lamiids</taxon>
        <taxon>Solanales</taxon>
        <taxon>Solanaceae</taxon>
        <taxon>Solanoideae</taxon>
        <taxon>Solaneae</taxon>
        <taxon>Solanum</taxon>
    </lineage>
</organism>
<gene>
    <name evidence="1" type="ORF">H5410_035053</name>
</gene>
<reference evidence="1 2" key="1">
    <citation type="submission" date="2020-09" db="EMBL/GenBank/DDBJ databases">
        <title>De no assembly of potato wild relative species, Solanum commersonii.</title>
        <authorList>
            <person name="Cho K."/>
        </authorList>
    </citation>
    <scope>NUCLEOTIDE SEQUENCE [LARGE SCALE GENOMIC DNA]</scope>
    <source>
        <strain evidence="1">LZ3.2</strain>
        <tissue evidence="1">Leaf</tissue>
    </source>
</reference>
<proteinExistence type="predicted"/>
<sequence>MKFHSKGVEEGTYFGAEKNWWKIIKQLVCNEGSC</sequence>
<dbReference type="Proteomes" id="UP000824120">
    <property type="component" value="Chromosome 7"/>
</dbReference>
<accession>A0A9J5Y0V9</accession>
<evidence type="ECO:0000313" key="2">
    <source>
        <dbReference type="Proteomes" id="UP000824120"/>
    </source>
</evidence>
<keyword evidence="2" id="KW-1185">Reference proteome</keyword>
<protein>
    <submittedName>
        <fullName evidence="1">Uncharacterized protein</fullName>
    </submittedName>
</protein>
<dbReference type="EMBL" id="JACXVP010000007">
    <property type="protein sequence ID" value="KAG5593821.1"/>
    <property type="molecule type" value="Genomic_DNA"/>
</dbReference>
<dbReference type="AlphaFoldDB" id="A0A9J5Y0V9"/>
<comment type="caution">
    <text evidence="1">The sequence shown here is derived from an EMBL/GenBank/DDBJ whole genome shotgun (WGS) entry which is preliminary data.</text>
</comment>
<evidence type="ECO:0000313" key="1">
    <source>
        <dbReference type="EMBL" id="KAG5593821.1"/>
    </source>
</evidence>